<dbReference type="InterPro" id="IPR003347">
    <property type="entry name" value="JmjC_dom"/>
</dbReference>
<keyword evidence="6" id="KW-0677">Repeat</keyword>
<dbReference type="GO" id="GO:0006355">
    <property type="term" value="P:regulation of DNA-templated transcription"/>
    <property type="evidence" value="ECO:0007669"/>
    <property type="project" value="TreeGrafter"/>
</dbReference>
<dbReference type="InterPro" id="IPR003349">
    <property type="entry name" value="JmjN"/>
</dbReference>
<dbReference type="AlphaFoldDB" id="A0A8R1TTJ5"/>
<proteinExistence type="inferred from homology"/>
<dbReference type="GO" id="GO:0000785">
    <property type="term" value="C:chromatin"/>
    <property type="evidence" value="ECO:0007669"/>
    <property type="project" value="TreeGrafter"/>
</dbReference>
<dbReference type="Pfam" id="PF08429">
    <property type="entry name" value="PLU-1"/>
    <property type="match status" value="1"/>
</dbReference>
<dbReference type="PANTHER" id="PTHR10694">
    <property type="entry name" value="LYSINE-SPECIFIC DEMETHYLASE"/>
    <property type="match status" value="1"/>
</dbReference>
<feature type="region of interest" description="Disordered" evidence="16">
    <location>
        <begin position="176"/>
        <end position="208"/>
    </location>
</feature>
<organism evidence="21 22">
    <name type="scientific">Onchocerca volvulus</name>
    <dbReference type="NCBI Taxonomy" id="6282"/>
    <lineage>
        <taxon>Eukaryota</taxon>
        <taxon>Metazoa</taxon>
        <taxon>Ecdysozoa</taxon>
        <taxon>Nematoda</taxon>
        <taxon>Chromadorea</taxon>
        <taxon>Rhabditida</taxon>
        <taxon>Spirurina</taxon>
        <taxon>Spiruromorpha</taxon>
        <taxon>Filarioidea</taxon>
        <taxon>Onchocercidae</taxon>
        <taxon>Onchocerca</taxon>
    </lineage>
</organism>
<protein>
    <recommendedName>
        <fullName evidence="4">[histone H3]-trimethyl-L-lysine(4) demethylase</fullName>
        <ecNumber evidence="4">1.14.11.67</ecNumber>
    </recommendedName>
</protein>
<comment type="similarity">
    <text evidence="3">Belongs to the JARID1 histone demethylase family.</text>
</comment>
<dbReference type="InterPro" id="IPR001606">
    <property type="entry name" value="ARID_dom"/>
</dbReference>
<reference evidence="22" key="1">
    <citation type="submission" date="2013-10" db="EMBL/GenBank/DDBJ databases">
        <title>Genome sequencing of Onchocerca volvulus.</title>
        <authorList>
            <person name="Cotton J."/>
            <person name="Tsai J."/>
            <person name="Stanley E."/>
            <person name="Tracey A."/>
            <person name="Holroyd N."/>
            <person name="Lustigman S."/>
            <person name="Berriman M."/>
        </authorList>
    </citation>
    <scope>NUCLEOTIDE SEQUENCE</scope>
</reference>
<evidence type="ECO:0000256" key="6">
    <source>
        <dbReference type="ARBA" id="ARBA00022737"/>
    </source>
</evidence>
<evidence type="ECO:0000259" key="19">
    <source>
        <dbReference type="PROSITE" id="PS51183"/>
    </source>
</evidence>
<evidence type="ECO:0000256" key="8">
    <source>
        <dbReference type="ARBA" id="ARBA00022833"/>
    </source>
</evidence>
<comment type="subcellular location">
    <subcellularLocation>
        <location evidence="2">Nucleus</location>
    </subcellularLocation>
</comment>
<dbReference type="EMBL" id="CMVM020000129">
    <property type="status" value="NOT_ANNOTATED_CDS"/>
    <property type="molecule type" value="Genomic_DNA"/>
</dbReference>
<feature type="compositionally biased region" description="Polar residues" evidence="16">
    <location>
        <begin position="182"/>
        <end position="192"/>
    </location>
</feature>
<evidence type="ECO:0000259" key="20">
    <source>
        <dbReference type="PROSITE" id="PS51184"/>
    </source>
</evidence>
<dbReference type="InterPro" id="IPR019786">
    <property type="entry name" value="Zinc_finger_PHD-type_CS"/>
</dbReference>
<dbReference type="InterPro" id="IPR011011">
    <property type="entry name" value="Znf_FYVE_PHD"/>
</dbReference>
<evidence type="ECO:0000256" key="10">
    <source>
        <dbReference type="ARBA" id="ARBA00022964"/>
    </source>
</evidence>
<evidence type="ECO:0000259" key="18">
    <source>
        <dbReference type="PROSITE" id="PS51011"/>
    </source>
</evidence>
<dbReference type="PROSITE" id="PS51184">
    <property type="entry name" value="JMJC"/>
    <property type="match status" value="1"/>
</dbReference>
<evidence type="ECO:0000313" key="22">
    <source>
        <dbReference type="Proteomes" id="UP000024404"/>
    </source>
</evidence>
<dbReference type="InterPro" id="IPR013637">
    <property type="entry name" value="Lys_sp_deMease-like_dom"/>
</dbReference>
<keyword evidence="9" id="KW-0156">Chromatin regulator</keyword>
<dbReference type="PROSITE" id="PS51183">
    <property type="entry name" value="JMJN"/>
    <property type="match status" value="1"/>
</dbReference>
<accession>A0A8R1TTJ5</accession>
<evidence type="ECO:0000256" key="5">
    <source>
        <dbReference type="ARBA" id="ARBA00022723"/>
    </source>
</evidence>
<dbReference type="GO" id="GO:0034647">
    <property type="term" value="F:histone H3K4me/H3K4me2/H3K4me3 demethylase activity"/>
    <property type="evidence" value="ECO:0007669"/>
    <property type="project" value="UniProtKB-EC"/>
</dbReference>
<evidence type="ECO:0000256" key="7">
    <source>
        <dbReference type="ARBA" id="ARBA00022771"/>
    </source>
</evidence>
<dbReference type="SMART" id="SM00501">
    <property type="entry name" value="BRIGHT"/>
    <property type="match status" value="1"/>
</dbReference>
<evidence type="ECO:0000256" key="11">
    <source>
        <dbReference type="ARBA" id="ARBA00023002"/>
    </source>
</evidence>
<evidence type="ECO:0000313" key="21">
    <source>
        <dbReference type="EnsemblMetazoa" id="OVOC4221.1"/>
    </source>
</evidence>
<sequence>MHKNYSKYYTEFERPPFAPTFYPTEEEFADPISYVAKIKPEAEKYGVIKVKPPTSFRPPFAIDSEKFNFTPRIQKLNQIDALIRARLIFDAQLASYWHMQGYTLEVPTVDNKYVDFYSLYKVVMETGGADTVSAQKRWSYITKKLGFKQQRTNKIKTLYFKWIDVFQKLINQNGDDEENKNGGCSSTTNGAESGQAEHGRRHIPQPRTKSMAGLRLHASKSFPHCFSEEKKTKTSDPMDEVVCKKCGKGDDEERLLLCEDCDYALHTQCCSPALSNVPRFEWRCHRCLLASIKEIAESYAFHDAHTSYNLLTFAKYANDWKQNHFHKNPLEVPCEEVEQEYWKDVIDLENTVVVKYGADLAVSKVGSGFPMNGYDFGGKMDPKEREHYANHPWNLNNLPILKDSVLSHMETGISGMMVPWVYVGMCLSAFCWHTEDHWTYSVNYLHWGERKIWYGVSGDEGEKFDKVMMELVPYLFERQPDVLHHMTTTINPKILINKGIHVYTVHQEPGEFVITFPRSYHAGYNEGLNFAEAVNFAPADWLRKGRLCILEYARVHRNCVFSHEELMVKMAKCATKLSVNVGVAVHEELYEIIIREKHLREIITSKGITESARVEYEHIPDDFRSCVICKTTLFMSSLTCKHKRLVCLMHADLICSVCHTTNLTFNYRYTVQELNYMCDMLTYGICDYPTWRAKLLSVINTKNNDVKPTVEDLRILINVSKARHFPQCDATIEAMNIIKRSENIMQTARALMNRRIRTRNSLRKYANEYPADIKDIEKLEQSIEELPCTILNLEFNVKNYMKRIGDWRKRCSQFLMDAVDCIDRYDHYIDLANKLIEEADDFNVNLTEIDDLERISFLLSMKFMLDKCRWLQCAQKVLAWVPKYKSASKSGNQNTVELDQTKGRWKLRELAELIGKGRSIADNDVKFQTEIDALDVMLKTGYQNEYVAQTFLRDKRNEGTGMEEAEKLLATFEVSDWMTEEYTDKFRSEYKLARNVYDTVQRLKKNENYTLKSLSDLLFKIGKSFILRNSIIHSDMKRIHDCIQYFCRYIGQMFVPSASYYNIVEILNGRDDLTELIEGVATPLILVDPLSFCDNWTYIENFESVEQLTHHVDSLYEQQRRLIITLRKLNEVRSIGEMCLCSGTKDMDNSVICCLLCHAKFHSSCVQWNSFMSQLPAGYYLCVRCLRSRRPFAEDVKSVCGNAVPCLERMLVEIALKHAELAYKEALDAIGKLPSDGISLDSELCKRHDLRHYKTCWAKVEDAWNILLLNVDESLIAVFCNEIMNSETWTLITDALIRVKPPTEKDKEIYEQIKQRPVSTQVPSVLFPDSSGGKRRRGLKRNISGYGKFMAGHRKRSKNDFHQEQDTCSATICLHPYSDRIRWIQCEAGCSRWYHYVCVGQTVNRVDQTSMYYCHSCLTEGKIPPAYSSSGSPTSCTP</sequence>
<dbReference type="Pfam" id="PF21323">
    <property type="entry name" value="KDM5_C-hel"/>
    <property type="match status" value="1"/>
</dbReference>
<dbReference type="SMART" id="SM00249">
    <property type="entry name" value="PHD"/>
    <property type="match status" value="3"/>
</dbReference>
<dbReference type="PROSITE" id="PS51011">
    <property type="entry name" value="ARID"/>
    <property type="match status" value="1"/>
</dbReference>
<feature type="domain" description="PHD-type" evidence="17">
    <location>
        <begin position="240"/>
        <end position="290"/>
    </location>
</feature>
<dbReference type="Pfam" id="PF02928">
    <property type="entry name" value="zf-C5HC2"/>
    <property type="match status" value="1"/>
</dbReference>
<keyword evidence="11" id="KW-0560">Oxidoreductase</keyword>
<dbReference type="Pfam" id="PF01388">
    <property type="entry name" value="ARID"/>
    <property type="match status" value="1"/>
</dbReference>
<comment type="catalytic activity">
    <reaction evidence="14">
        <text>N(6),N(6),N(6)-trimethyl-L-lysyl(4)-[histone H3] + 3 2-oxoglutarate + 3 O2 = L-lysyl(4)-[histone H3] + 3 formaldehyde + 3 succinate + 3 CO2</text>
        <dbReference type="Rhea" id="RHEA:60208"/>
        <dbReference type="Rhea" id="RHEA-COMP:15537"/>
        <dbReference type="Rhea" id="RHEA-COMP:15547"/>
        <dbReference type="ChEBI" id="CHEBI:15379"/>
        <dbReference type="ChEBI" id="CHEBI:16526"/>
        <dbReference type="ChEBI" id="CHEBI:16810"/>
        <dbReference type="ChEBI" id="CHEBI:16842"/>
        <dbReference type="ChEBI" id="CHEBI:29969"/>
        <dbReference type="ChEBI" id="CHEBI:30031"/>
        <dbReference type="ChEBI" id="CHEBI:61961"/>
        <dbReference type="EC" id="1.14.11.67"/>
    </reaction>
</comment>
<dbReference type="SMART" id="SM00545">
    <property type="entry name" value="JmjN"/>
    <property type="match status" value="1"/>
</dbReference>
<dbReference type="SUPFAM" id="SSF57903">
    <property type="entry name" value="FYVE/PHD zinc finger"/>
    <property type="match status" value="3"/>
</dbReference>
<dbReference type="GO" id="GO:0005634">
    <property type="term" value="C:nucleus"/>
    <property type="evidence" value="ECO:0007669"/>
    <property type="project" value="UniProtKB-SubCell"/>
</dbReference>
<comment type="cofactor">
    <cofactor evidence="1">
        <name>Fe(2+)</name>
        <dbReference type="ChEBI" id="CHEBI:29033"/>
    </cofactor>
</comment>
<keyword evidence="10" id="KW-0223">Dioxygenase</keyword>
<dbReference type="InterPro" id="IPR048615">
    <property type="entry name" value="KDM5_C-hel"/>
</dbReference>
<keyword evidence="8" id="KW-0862">Zinc</keyword>
<dbReference type="EnsemblMetazoa" id="OVOC4221.1">
    <property type="protein sequence ID" value="OVOC4221.1"/>
    <property type="gene ID" value="WBGene00241030"/>
</dbReference>
<evidence type="ECO:0000256" key="4">
    <source>
        <dbReference type="ARBA" id="ARBA00012902"/>
    </source>
</evidence>
<dbReference type="SMART" id="SM00558">
    <property type="entry name" value="JmjC"/>
    <property type="match status" value="1"/>
</dbReference>
<keyword evidence="12" id="KW-0408">Iron</keyword>
<dbReference type="Pfam" id="PF02375">
    <property type="entry name" value="JmjN"/>
    <property type="match status" value="1"/>
</dbReference>
<dbReference type="SUPFAM" id="SSF46774">
    <property type="entry name" value="ARID-like"/>
    <property type="match status" value="1"/>
</dbReference>
<dbReference type="GO" id="GO:0008270">
    <property type="term" value="F:zinc ion binding"/>
    <property type="evidence" value="ECO:0007669"/>
    <property type="project" value="UniProtKB-KW"/>
</dbReference>
<keyword evidence="5" id="KW-0479">Metal-binding</keyword>
<dbReference type="Pfam" id="PF00628">
    <property type="entry name" value="PHD"/>
    <property type="match status" value="1"/>
</dbReference>
<reference evidence="21" key="2">
    <citation type="submission" date="2022-06" db="UniProtKB">
        <authorList>
            <consortium name="EnsemblMetazoa"/>
        </authorList>
    </citation>
    <scope>IDENTIFICATION</scope>
</reference>
<dbReference type="Proteomes" id="UP000024404">
    <property type="component" value="Unassembled WGS sequence"/>
</dbReference>
<evidence type="ECO:0000256" key="15">
    <source>
        <dbReference type="PROSITE-ProRule" id="PRU00146"/>
    </source>
</evidence>
<name>A0A8R1TTJ5_ONCVO</name>
<feature type="domain" description="JmjC" evidence="20">
    <location>
        <begin position="387"/>
        <end position="553"/>
    </location>
</feature>
<dbReference type="PANTHER" id="PTHR10694:SF33">
    <property type="entry name" value="LYSINE-SPECIFIC DEMETHYLASE 5"/>
    <property type="match status" value="1"/>
</dbReference>
<evidence type="ECO:0000256" key="16">
    <source>
        <dbReference type="SAM" id="MobiDB-lite"/>
    </source>
</evidence>
<dbReference type="Pfam" id="PF02373">
    <property type="entry name" value="JmjC"/>
    <property type="match status" value="1"/>
</dbReference>
<dbReference type="PROSITE" id="PS01359">
    <property type="entry name" value="ZF_PHD_1"/>
    <property type="match status" value="1"/>
</dbReference>
<dbReference type="Gene3D" id="3.30.40.10">
    <property type="entry name" value="Zinc/RING finger domain, C3HC4 (zinc finger)"/>
    <property type="match status" value="3"/>
</dbReference>
<dbReference type="OMA" id="CKTTLFM"/>
<dbReference type="SUPFAM" id="SSF51197">
    <property type="entry name" value="Clavaminate synthase-like"/>
    <property type="match status" value="1"/>
</dbReference>
<dbReference type="GO" id="GO:0003677">
    <property type="term" value="F:DNA binding"/>
    <property type="evidence" value="ECO:0007669"/>
    <property type="project" value="InterPro"/>
</dbReference>
<keyword evidence="13" id="KW-0539">Nucleus</keyword>
<dbReference type="Gene3D" id="2.60.120.650">
    <property type="entry name" value="Cupin"/>
    <property type="match status" value="1"/>
</dbReference>
<evidence type="ECO:0000256" key="3">
    <source>
        <dbReference type="ARBA" id="ARBA00006801"/>
    </source>
</evidence>
<evidence type="ECO:0000256" key="12">
    <source>
        <dbReference type="ARBA" id="ARBA00023004"/>
    </source>
</evidence>
<keyword evidence="7 15" id="KW-0863">Zinc-finger</keyword>
<evidence type="ECO:0000256" key="1">
    <source>
        <dbReference type="ARBA" id="ARBA00001954"/>
    </source>
</evidence>
<dbReference type="InterPro" id="IPR004198">
    <property type="entry name" value="Znf_C5HC2"/>
</dbReference>
<feature type="domain" description="JmjN" evidence="19">
    <location>
        <begin position="18"/>
        <end position="59"/>
    </location>
</feature>
<dbReference type="Gene3D" id="1.10.150.60">
    <property type="entry name" value="ARID DNA-binding domain"/>
    <property type="match status" value="1"/>
</dbReference>
<dbReference type="InterPro" id="IPR019787">
    <property type="entry name" value="Znf_PHD-finger"/>
</dbReference>
<dbReference type="InterPro" id="IPR036431">
    <property type="entry name" value="ARID_dom_sf"/>
</dbReference>
<dbReference type="GO" id="GO:0040028">
    <property type="term" value="P:regulation of vulval development"/>
    <property type="evidence" value="ECO:0007669"/>
    <property type="project" value="EnsemblMetazoa"/>
</dbReference>
<dbReference type="InterPro" id="IPR013083">
    <property type="entry name" value="Znf_RING/FYVE/PHD"/>
</dbReference>
<evidence type="ECO:0000256" key="2">
    <source>
        <dbReference type="ARBA" id="ARBA00004123"/>
    </source>
</evidence>
<keyword evidence="22" id="KW-1185">Reference proteome</keyword>
<evidence type="ECO:0000256" key="13">
    <source>
        <dbReference type="ARBA" id="ARBA00023242"/>
    </source>
</evidence>
<dbReference type="PROSITE" id="PS50016">
    <property type="entry name" value="ZF_PHD_2"/>
    <property type="match status" value="1"/>
</dbReference>
<evidence type="ECO:0000259" key="17">
    <source>
        <dbReference type="PROSITE" id="PS50016"/>
    </source>
</evidence>
<evidence type="ECO:0000256" key="14">
    <source>
        <dbReference type="ARBA" id="ARBA00048734"/>
    </source>
</evidence>
<evidence type="ECO:0000256" key="9">
    <source>
        <dbReference type="ARBA" id="ARBA00022853"/>
    </source>
</evidence>
<dbReference type="InterPro" id="IPR001965">
    <property type="entry name" value="Znf_PHD"/>
</dbReference>
<feature type="domain" description="ARID" evidence="18">
    <location>
        <begin position="83"/>
        <end position="171"/>
    </location>
</feature>
<dbReference type="SMART" id="SM01014">
    <property type="entry name" value="ARID"/>
    <property type="match status" value="1"/>
</dbReference>
<dbReference type="EC" id="1.14.11.67" evidence="4"/>
<dbReference type="GO" id="GO:0008340">
    <property type="term" value="P:determination of adult lifespan"/>
    <property type="evidence" value="ECO:0007669"/>
    <property type="project" value="EnsemblMetazoa"/>
</dbReference>